<gene>
    <name evidence="3" type="ORF">ER308_20520</name>
</gene>
<accession>A0A411YKK1</accession>
<evidence type="ECO:0000313" key="4">
    <source>
        <dbReference type="Proteomes" id="UP000291469"/>
    </source>
</evidence>
<keyword evidence="2" id="KW-1133">Transmembrane helix</keyword>
<dbReference type="KEGG" id="erz:ER308_20520"/>
<dbReference type="EMBL" id="CP036402">
    <property type="protein sequence ID" value="QBI21716.1"/>
    <property type="molecule type" value="Genomic_DNA"/>
</dbReference>
<protein>
    <submittedName>
        <fullName evidence="3">Uncharacterized protein</fullName>
    </submittedName>
</protein>
<keyword evidence="4" id="KW-1185">Reference proteome</keyword>
<sequence length="93" mass="9859">MSVMVTVSIAIAVAIVAVTVLIAIRLGQRAVALQREATSHARRLQPLLEELGDEAAVTQTELTHLQDRLARLRSGPAATTSPVDHGGERPDGN</sequence>
<organism evidence="3 4">
    <name type="scientific">Egibacter rhizosphaerae</name>
    <dbReference type="NCBI Taxonomy" id="1670831"/>
    <lineage>
        <taxon>Bacteria</taxon>
        <taxon>Bacillati</taxon>
        <taxon>Actinomycetota</taxon>
        <taxon>Nitriliruptoria</taxon>
        <taxon>Egibacterales</taxon>
        <taxon>Egibacteraceae</taxon>
        <taxon>Egibacter</taxon>
    </lineage>
</organism>
<proteinExistence type="predicted"/>
<dbReference type="AlphaFoldDB" id="A0A411YKK1"/>
<dbReference type="Proteomes" id="UP000291469">
    <property type="component" value="Chromosome"/>
</dbReference>
<feature type="region of interest" description="Disordered" evidence="1">
    <location>
        <begin position="72"/>
        <end position="93"/>
    </location>
</feature>
<evidence type="ECO:0000256" key="2">
    <source>
        <dbReference type="SAM" id="Phobius"/>
    </source>
</evidence>
<evidence type="ECO:0000313" key="3">
    <source>
        <dbReference type="EMBL" id="QBI21716.1"/>
    </source>
</evidence>
<keyword evidence="2" id="KW-0812">Transmembrane</keyword>
<keyword evidence="2" id="KW-0472">Membrane</keyword>
<reference evidence="3 4" key="1">
    <citation type="submission" date="2019-01" db="EMBL/GenBank/DDBJ databases">
        <title>Egibacter rhizosphaerae EGI 80759T.</title>
        <authorList>
            <person name="Chen D.-D."/>
            <person name="Tian Y."/>
            <person name="Jiao J.-Y."/>
            <person name="Zhang X.-T."/>
            <person name="Zhang Y.-G."/>
            <person name="Zhang Y."/>
            <person name="Xiao M."/>
            <person name="Shu W.-S."/>
            <person name="Li W.-J."/>
        </authorList>
    </citation>
    <scope>NUCLEOTIDE SEQUENCE [LARGE SCALE GENOMIC DNA]</scope>
    <source>
        <strain evidence="3 4">EGI 80759</strain>
    </source>
</reference>
<dbReference type="RefSeq" id="WP_131156708.1">
    <property type="nucleotide sequence ID" value="NZ_CP036402.1"/>
</dbReference>
<name>A0A411YKK1_9ACTN</name>
<feature type="transmembrane region" description="Helical" evidence="2">
    <location>
        <begin position="6"/>
        <end position="26"/>
    </location>
</feature>
<evidence type="ECO:0000256" key="1">
    <source>
        <dbReference type="SAM" id="MobiDB-lite"/>
    </source>
</evidence>